<keyword evidence="4" id="KW-0106">Calcium</keyword>
<evidence type="ECO:0000256" key="3">
    <source>
        <dbReference type="ARBA" id="ARBA00022801"/>
    </source>
</evidence>
<organism evidence="6 7">
    <name type="scientific">Georgenia alba</name>
    <dbReference type="NCBI Taxonomy" id="2233858"/>
    <lineage>
        <taxon>Bacteria</taxon>
        <taxon>Bacillati</taxon>
        <taxon>Actinomycetota</taxon>
        <taxon>Actinomycetes</taxon>
        <taxon>Micrococcales</taxon>
        <taxon>Bogoriellaceae</taxon>
        <taxon>Georgenia</taxon>
    </lineage>
</organism>
<dbReference type="PANTHER" id="PTHR42693">
    <property type="entry name" value="ARYLSULFATASE FAMILY MEMBER"/>
    <property type="match status" value="1"/>
</dbReference>
<gene>
    <name evidence="6" type="ORF">ACFQQL_06880</name>
</gene>
<dbReference type="PROSITE" id="PS00523">
    <property type="entry name" value="SULFATASE_1"/>
    <property type="match status" value="1"/>
</dbReference>
<reference evidence="7" key="1">
    <citation type="journal article" date="2019" name="Int. J. Syst. Evol. Microbiol.">
        <title>The Global Catalogue of Microorganisms (GCM) 10K type strain sequencing project: providing services to taxonomists for standard genome sequencing and annotation.</title>
        <authorList>
            <consortium name="The Broad Institute Genomics Platform"/>
            <consortium name="The Broad Institute Genome Sequencing Center for Infectious Disease"/>
            <person name="Wu L."/>
            <person name="Ma J."/>
        </authorList>
    </citation>
    <scope>NUCLEOTIDE SEQUENCE [LARGE SCALE GENOMIC DNA]</scope>
    <source>
        <strain evidence="7">JCM 1490</strain>
    </source>
</reference>
<accession>A0ABW2QBR6</accession>
<dbReference type="Gene3D" id="3.30.1120.10">
    <property type="match status" value="1"/>
</dbReference>
<dbReference type="CDD" id="cd16026">
    <property type="entry name" value="GALNS_like"/>
    <property type="match status" value="1"/>
</dbReference>
<feature type="domain" description="Sulfatase N-terminal" evidence="5">
    <location>
        <begin position="7"/>
        <end position="300"/>
    </location>
</feature>
<dbReference type="InterPro" id="IPR024607">
    <property type="entry name" value="Sulfatase_CS"/>
</dbReference>
<evidence type="ECO:0000259" key="5">
    <source>
        <dbReference type="Pfam" id="PF00884"/>
    </source>
</evidence>
<keyword evidence="3" id="KW-0378">Hydrolase</keyword>
<protein>
    <submittedName>
        <fullName evidence="6">Sulfatase</fullName>
    </submittedName>
</protein>
<dbReference type="Pfam" id="PF00884">
    <property type="entry name" value="Sulfatase"/>
    <property type="match status" value="1"/>
</dbReference>
<comment type="caution">
    <text evidence="6">The sequence shown here is derived from an EMBL/GenBank/DDBJ whole genome shotgun (WGS) entry which is preliminary data.</text>
</comment>
<dbReference type="InterPro" id="IPR050738">
    <property type="entry name" value="Sulfatase"/>
</dbReference>
<dbReference type="SUPFAM" id="SSF53649">
    <property type="entry name" value="Alkaline phosphatase-like"/>
    <property type="match status" value="1"/>
</dbReference>
<sequence length="410" mass="45998">MDGSTRPNIVLIFMDDLGYGDLGCTGSPLISTPHIDRLAAEGLQMRQMYSTSPTCTPSRAGLLTGRYAQRVGLPRVIFPADPEGLCGWERTIAGVLSDVGYRCGIYGKWHLGARPEHNPLRHGFEEFYGLPYSNDMDPLNLYVNADRIEAAVDQSTLTRRYTDQAMDFISRHADEPFFVYLPHTMPHIPLHVEEDFRGTSRAGTYGDTVECLDHHVGRLVDHVEQLGLAERTLFLVTSDNGPWFEGRTGGLRGRKIDTYEGGIRMPFVARWTGTIQPGRVCDDVRSLLDVFPTLATLAGAQIPDDRPIDGVDMSGLLRGEELPPRPPLYFFSHWHLNAVRDGRWKVHVDRFPTNDLRELPQLFDVVADPEESYNLASLHPEVLDRMLGLVDAFGREIEAQREDAVARARS</sequence>
<dbReference type="Gene3D" id="3.40.720.10">
    <property type="entry name" value="Alkaline Phosphatase, subunit A"/>
    <property type="match status" value="1"/>
</dbReference>
<dbReference type="Proteomes" id="UP001596455">
    <property type="component" value="Unassembled WGS sequence"/>
</dbReference>
<evidence type="ECO:0000256" key="2">
    <source>
        <dbReference type="ARBA" id="ARBA00022723"/>
    </source>
</evidence>
<keyword evidence="7" id="KW-1185">Reference proteome</keyword>
<dbReference type="EMBL" id="JBHTCQ010000001">
    <property type="protein sequence ID" value="MFC7404828.1"/>
    <property type="molecule type" value="Genomic_DNA"/>
</dbReference>
<evidence type="ECO:0000256" key="4">
    <source>
        <dbReference type="ARBA" id="ARBA00022837"/>
    </source>
</evidence>
<proteinExistence type="inferred from homology"/>
<evidence type="ECO:0000313" key="7">
    <source>
        <dbReference type="Proteomes" id="UP001596455"/>
    </source>
</evidence>
<keyword evidence="2" id="KW-0479">Metal-binding</keyword>
<dbReference type="PANTHER" id="PTHR42693:SF53">
    <property type="entry name" value="ENDO-4-O-SULFATASE"/>
    <property type="match status" value="1"/>
</dbReference>
<dbReference type="InterPro" id="IPR017850">
    <property type="entry name" value="Alkaline_phosphatase_core_sf"/>
</dbReference>
<dbReference type="RefSeq" id="WP_382392594.1">
    <property type="nucleotide sequence ID" value="NZ_JBHTCQ010000001.1"/>
</dbReference>
<comment type="similarity">
    <text evidence="1">Belongs to the sulfatase family.</text>
</comment>
<name>A0ABW2QBR6_9MICO</name>
<evidence type="ECO:0000256" key="1">
    <source>
        <dbReference type="ARBA" id="ARBA00008779"/>
    </source>
</evidence>
<dbReference type="InterPro" id="IPR000917">
    <property type="entry name" value="Sulfatase_N"/>
</dbReference>
<evidence type="ECO:0000313" key="6">
    <source>
        <dbReference type="EMBL" id="MFC7404828.1"/>
    </source>
</evidence>